<name>A0ABX7GPI1_9GAMM</name>
<gene>
    <name evidence="1" type="ORF">ISN74_12090</name>
</gene>
<proteinExistence type="predicted"/>
<protein>
    <submittedName>
        <fullName evidence="1">Uncharacterized protein</fullName>
    </submittedName>
</protein>
<dbReference type="EMBL" id="CP064030">
    <property type="protein sequence ID" value="QRN52229.1"/>
    <property type="molecule type" value="Genomic_DNA"/>
</dbReference>
<dbReference type="Proteomes" id="UP000663181">
    <property type="component" value="Chromosome"/>
</dbReference>
<dbReference type="RefSeq" id="WP_188800970.1">
    <property type="nucleotide sequence ID" value="NZ_BMIZ01000003.1"/>
</dbReference>
<sequence>MTNKPGQRYRVKASVREWKSGRYGTWAAVQIHSEAPTTSAIFGVNKLGAQPAPGENFKCEIAEEGGRWRVVAMITDELPLILEPFIAIVDEQSGSGRSKGYSLMPLDPSITSGLRTWLPQSLLDSANIARLVVNSHVVVSAKKVTSGYEADGLQSPHAGMAFPDWQSSGASPSQPVIALALQDWSRDRPAKAVLFAVRAPDAQVYASVWIDAKALRAVGIRALYRATLPEIQTEVESIKCIEQWTEVLRTGTTEAINALHIDRVSVLIESAREGKAWKFHHLLAPRALREPHKDGEVVDWVRGDILSIKEKNGEEDTRIISIAFDDHRLGRGEGRAFLPASVVTGAELDTNVPVIIRLISRLPYWNISHVHRATPALRALDDDSQPAQ</sequence>
<organism evidence="1 2">
    <name type="scientific">Dyella caseinilytica</name>
    <dbReference type="NCBI Taxonomy" id="1849581"/>
    <lineage>
        <taxon>Bacteria</taxon>
        <taxon>Pseudomonadati</taxon>
        <taxon>Pseudomonadota</taxon>
        <taxon>Gammaproteobacteria</taxon>
        <taxon>Lysobacterales</taxon>
        <taxon>Rhodanobacteraceae</taxon>
        <taxon>Dyella</taxon>
    </lineage>
</organism>
<accession>A0ABX7GPI1</accession>
<evidence type="ECO:0000313" key="2">
    <source>
        <dbReference type="Proteomes" id="UP000663181"/>
    </source>
</evidence>
<keyword evidence="2" id="KW-1185">Reference proteome</keyword>
<reference evidence="1 2" key="1">
    <citation type="submission" date="2020-10" db="EMBL/GenBank/DDBJ databases">
        <title>Phylogeny of dyella-like bacteria.</title>
        <authorList>
            <person name="Fu J."/>
        </authorList>
    </citation>
    <scope>NUCLEOTIDE SEQUENCE [LARGE SCALE GENOMIC DNA]</scope>
    <source>
        <strain evidence="1 2">DHOB09</strain>
    </source>
</reference>
<evidence type="ECO:0000313" key="1">
    <source>
        <dbReference type="EMBL" id="QRN52229.1"/>
    </source>
</evidence>